<dbReference type="RefSeq" id="WP_048850702.1">
    <property type="nucleotide sequence ID" value="NZ_BALE01000048.1"/>
</dbReference>
<dbReference type="EMBL" id="BALE01000048">
    <property type="protein sequence ID" value="GAN55519.1"/>
    <property type="molecule type" value="Genomic_DNA"/>
</dbReference>
<dbReference type="Gene3D" id="1.10.510.10">
    <property type="entry name" value="Transferase(Phosphotransferase) domain 1"/>
    <property type="match status" value="1"/>
</dbReference>
<sequence>MSGSTADNTRLTIGGHYLIDLRTSQPMLSGCPAYRAADTLAPGAALLGLAPVMPPPDFQDFAALRHPALMPIIVQDIQGGALWAICNGPPGPAALAEGFSPWRENHVIEGVVRPFAGLLQLLERTGLTARAIRPDNVFCVPGSHQLILGPLGLTPPALHQPVLFEPLSSAVCQPIGRGAGTIACDMFSLGVLILSLVLGRQPLAGLSDDEILQRRFETGSFLAYTDGHPLPSALSTLIAALLSDDPDLRPSPNDLVNVSQRTVFSTPPDIHARLPLSVGPAKVRTVRALAWHAAREPTAFSALMQRRVIARWLQRELEMGGLVHAIEHVVSDMTLSSAAGLTKSSDSATPMLSRIINVLDPAAPLFLGGRWFWPEALPTMLAYAQLSHALAGRTDPNTEEHQLTSILSYLVTNGDSFQRGTPPAIARQIMALVHLARRSVARGRDRVLRLPFDENPFLPCLSPRCAKARIAQPQALLVWLDGSKLPTSEQVGQSGLLDAAMRIFFDSNIQRRAIPVLSHAQRAALPTWLADLSLLAGMQTRFGTGPLPAIAARLLPDALSRLTVWRSLSTQKTRRGQVQQAAARGDLERMIGLIEDPDALARDAAGATGAIDAIARINDALESLETQAPSAEARFRETGNFLALTSGIVAALVGCWLEFIR</sequence>
<feature type="domain" description="Protein kinase" evidence="2">
    <location>
        <begin position="1"/>
        <end position="274"/>
    </location>
</feature>
<organism evidence="3 4">
    <name type="scientific">Tanticharoenia sakaeratensis NBRC 103193</name>
    <dbReference type="NCBI Taxonomy" id="1231623"/>
    <lineage>
        <taxon>Bacteria</taxon>
        <taxon>Pseudomonadati</taxon>
        <taxon>Pseudomonadota</taxon>
        <taxon>Alphaproteobacteria</taxon>
        <taxon>Acetobacterales</taxon>
        <taxon>Acetobacteraceae</taxon>
        <taxon>Tanticharoenia</taxon>
    </lineage>
</organism>
<dbReference type="PROSITE" id="PS50011">
    <property type="entry name" value="PROTEIN_KINASE_DOM"/>
    <property type="match status" value="1"/>
</dbReference>
<dbReference type="SUPFAM" id="SSF56112">
    <property type="entry name" value="Protein kinase-like (PK-like)"/>
    <property type="match status" value="1"/>
</dbReference>
<comment type="caution">
    <text evidence="3">The sequence shown here is derived from an EMBL/GenBank/DDBJ whole genome shotgun (WGS) entry which is preliminary data.</text>
</comment>
<reference evidence="3 4" key="1">
    <citation type="submission" date="2012-10" db="EMBL/GenBank/DDBJ databases">
        <title>Genome sequencing of Tanticharoenia sakaeratensis NBRC 103193.</title>
        <authorList>
            <person name="Azuma Y."/>
            <person name="Hadano H."/>
            <person name="Hirakawa H."/>
            <person name="Matsushita K."/>
        </authorList>
    </citation>
    <scope>NUCLEOTIDE SEQUENCE [LARGE SCALE GENOMIC DNA]</scope>
    <source>
        <strain evidence="3 4">NBRC 103193</strain>
    </source>
</reference>
<dbReference type="GO" id="GO:0004672">
    <property type="term" value="F:protein kinase activity"/>
    <property type="evidence" value="ECO:0007669"/>
    <property type="project" value="InterPro"/>
</dbReference>
<evidence type="ECO:0000259" key="2">
    <source>
        <dbReference type="PROSITE" id="PS50011"/>
    </source>
</evidence>
<proteinExistence type="predicted"/>
<keyword evidence="1" id="KW-1133">Transmembrane helix</keyword>
<feature type="transmembrane region" description="Helical" evidence="1">
    <location>
        <begin position="641"/>
        <end position="660"/>
    </location>
</feature>
<evidence type="ECO:0000313" key="3">
    <source>
        <dbReference type="EMBL" id="GAN55519.1"/>
    </source>
</evidence>
<dbReference type="InterPro" id="IPR011009">
    <property type="entry name" value="Kinase-like_dom_sf"/>
</dbReference>
<evidence type="ECO:0000313" key="4">
    <source>
        <dbReference type="Proteomes" id="UP000032679"/>
    </source>
</evidence>
<evidence type="ECO:0000256" key="1">
    <source>
        <dbReference type="SAM" id="Phobius"/>
    </source>
</evidence>
<gene>
    <name evidence="3" type="ORF">Tasa_048_144</name>
</gene>
<dbReference type="STRING" id="1231623.Tasa_048_144"/>
<dbReference type="Proteomes" id="UP000032679">
    <property type="component" value="Unassembled WGS sequence"/>
</dbReference>
<keyword evidence="1" id="KW-0812">Transmembrane</keyword>
<accession>A0A0D6MPA7</accession>
<dbReference type="InterPro" id="IPR000719">
    <property type="entry name" value="Prot_kinase_dom"/>
</dbReference>
<dbReference type="GO" id="GO:0005524">
    <property type="term" value="F:ATP binding"/>
    <property type="evidence" value="ECO:0007669"/>
    <property type="project" value="InterPro"/>
</dbReference>
<keyword evidence="4" id="KW-1185">Reference proteome</keyword>
<keyword evidence="1" id="KW-0472">Membrane</keyword>
<dbReference type="OrthoDB" id="7166208at2"/>
<dbReference type="AlphaFoldDB" id="A0A0D6MPA7"/>
<protein>
    <recommendedName>
        <fullName evidence="2">Protein kinase domain-containing protein</fullName>
    </recommendedName>
</protein>
<name>A0A0D6MPA7_9PROT</name>